<reference evidence="1 2" key="1">
    <citation type="submission" date="2020-06" db="EMBL/GenBank/DDBJ databases">
        <authorList>
            <person name="Li R."/>
            <person name="Bekaert M."/>
        </authorList>
    </citation>
    <scope>NUCLEOTIDE SEQUENCE [LARGE SCALE GENOMIC DNA]</scope>
    <source>
        <strain evidence="2">wild</strain>
    </source>
</reference>
<keyword evidence="2" id="KW-1185">Reference proteome</keyword>
<dbReference type="Proteomes" id="UP000507470">
    <property type="component" value="Unassembled WGS sequence"/>
</dbReference>
<accession>A0A6J8DXD1</accession>
<organism evidence="1 2">
    <name type="scientific">Mytilus coruscus</name>
    <name type="common">Sea mussel</name>
    <dbReference type="NCBI Taxonomy" id="42192"/>
    <lineage>
        <taxon>Eukaryota</taxon>
        <taxon>Metazoa</taxon>
        <taxon>Spiralia</taxon>
        <taxon>Lophotrochozoa</taxon>
        <taxon>Mollusca</taxon>
        <taxon>Bivalvia</taxon>
        <taxon>Autobranchia</taxon>
        <taxon>Pteriomorphia</taxon>
        <taxon>Mytilida</taxon>
        <taxon>Mytiloidea</taxon>
        <taxon>Mytilidae</taxon>
        <taxon>Mytilinae</taxon>
        <taxon>Mytilus</taxon>
    </lineage>
</organism>
<evidence type="ECO:0000313" key="2">
    <source>
        <dbReference type="Proteomes" id="UP000507470"/>
    </source>
</evidence>
<protein>
    <submittedName>
        <fullName evidence="1">Uncharacterized protein</fullName>
    </submittedName>
</protein>
<proteinExistence type="predicted"/>
<sequence length="156" mass="17444">MTTIITTTIVGLDKTVQLQTVETHTIMITVKENNGVPPFMGLDNLPEREVIDFKANSYGEIFCEFLSNVNCCVLNGCNHISNDYAYVSTQGSSVVDYCAALFENINSFKSFEVIRSIVLANKSSTTGSIEPNHIPDHSVLCWEWKVHYVKIFISKV</sequence>
<name>A0A6J8DXD1_MYTCO</name>
<dbReference type="AlphaFoldDB" id="A0A6J8DXD1"/>
<dbReference type="OrthoDB" id="8059401at2759"/>
<dbReference type="EMBL" id="CACVKT020008086">
    <property type="protein sequence ID" value="CAC5412747.1"/>
    <property type="molecule type" value="Genomic_DNA"/>
</dbReference>
<evidence type="ECO:0000313" key="1">
    <source>
        <dbReference type="EMBL" id="CAC5412747.1"/>
    </source>
</evidence>
<gene>
    <name evidence="1" type="ORF">MCOR_45730</name>
</gene>